<feature type="region of interest" description="Disordered" evidence="1">
    <location>
        <begin position="952"/>
        <end position="1007"/>
    </location>
</feature>
<gene>
    <name evidence="2" type="ORF">MMARV_C002P1</name>
</gene>
<accession>A0A6L2ZK30</accession>
<feature type="compositionally biased region" description="Basic and acidic residues" evidence="1">
    <location>
        <begin position="974"/>
        <end position="983"/>
    </location>
</feature>
<feature type="region of interest" description="Disordered" evidence="1">
    <location>
        <begin position="1066"/>
        <end position="1090"/>
    </location>
</feature>
<organism evidence="2">
    <name type="scientific">viral metagenome</name>
    <dbReference type="NCBI Taxonomy" id="1070528"/>
    <lineage>
        <taxon>unclassified sequences</taxon>
        <taxon>metagenomes</taxon>
        <taxon>organismal metagenomes</taxon>
    </lineage>
</organism>
<keyword evidence="2" id="KW-0167">Capsid protein</keyword>
<feature type="region of interest" description="Disordered" evidence="1">
    <location>
        <begin position="628"/>
        <end position="697"/>
    </location>
</feature>
<sequence>MASIQFQPTVLANQASVRTALVNAYTTTACIKEFPAPAKLILPEIQPGEVDETSKPCTLAVPPMPNMLQRHTADGMDMTNILMEMNMYGRTRHVLGRRWQYARPRISWGESSGWGQERLILEPAVAGTAAPIADRNTVAAMQAAASFFPTVHGSTEFGSLMRAAVARMADQPMNPVRYVWRLAVCWVTAAHLERLNKRAVVAPEGMPSTETVLDLSNFVSLVGRSNRLDNYIIHRPTGMLDGELAYSQVYALAGCVSPGWTETDLPSVAHVWPTINNVHFVRVGAPGNVNVGGHVSASVIWSAAMSWCRAYSTIPIFMECVEAVCALWYSPSGGDSIYQHDKVRYALPAADMYSMVLAPLARKYIDSEMETISPVQPDIRMLLAVGAQRALALGVGVMSVGLLSQLPALMVQSAMGVDVSGMHELGMWCPKRSMSPAVASAAKLLAAVGITGDVGRILGRVGFGNPDFSGLSAWYARHAINYQWEELLPSLDVLPSHCALHGATRPLKPLTSVVPRYWYAASKVPDARCIEEAYHSVARVTPDVEVAYAVTVWGTQSTVVYPVAVQASYRGVPSDWLFTSRLRNRYMGVESVFRFTTVAGCVSAAYGDIAAATAKWYMVDAIDTSSLADSEFRGPGDPQPHDPSGDLGGRPPNAFSAPQQVSYDTGGDVGPDGPPPVSGVPGELAKPPAKGGVVQPGGAKSALEIKISAVGDSLRKHLGDKTPPWVDDALLLAKARTGVDAESVSAAQGLSRKVVDGWLATPLYETLLEVPMGERSHCARMMHNVISVVDGRIPASEMARQILNNKLQWGAAASALHYNDALKDDELVATFKTSPEVIQASRAIVEPRVCVTAGTPLNEVLGSVVHAMKRTVALAPGIKARLQAEDQARARVDKALAESHEAGLQMAEDALREWYEQGVVDRAGVIEALNAEPSWLAPPEVAVGDIASTSASAVPEGAGGAGEEFQTPDPGAESDYRSSDEHPFGSPPSGGKGKRPLTPQPAAGVDDTIVDPLEAGHQVVGLVDDKAVGQSAFHEGSGNLGFGQQSIRQGFPAWLDRQGSAWGFGTTGSSMPVSPPEQQPSGAAPEATSVQNTIHQLEFVAVEPILPGSAGASGSGSAPSM</sequence>
<protein>
    <submittedName>
        <fullName evidence="2">Putative coat protein</fullName>
    </submittedName>
</protein>
<name>A0A6L2ZK30_9ZZZZ</name>
<proteinExistence type="predicted"/>
<dbReference type="EMBL" id="BLWB01000002">
    <property type="protein sequence ID" value="GFM95112.1"/>
    <property type="molecule type" value="Genomic_RNA"/>
</dbReference>
<comment type="caution">
    <text evidence="2">The sequence shown here is derived from an EMBL/GenBank/DDBJ whole genome shotgun (WGS) entry which is preliminary data.</text>
</comment>
<reference evidence="2" key="1">
    <citation type="submission" date="2020-05" db="EMBL/GenBank/DDBJ databases">
        <title>Diverged and active partitiviruses in Lichen.</title>
        <authorList>
            <person name="Urayama S."/>
            <person name="Doi N."/>
            <person name="Kondo F."/>
            <person name="Chiba Y."/>
            <person name="Takaki Y."/>
            <person name="Hirai M."/>
            <person name="Minegishi Y."/>
            <person name="Hagiwara D."/>
            <person name="Nunoura T."/>
        </authorList>
    </citation>
    <scope>NUCLEOTIDE SEQUENCE</scope>
</reference>
<evidence type="ECO:0000256" key="1">
    <source>
        <dbReference type="SAM" id="MobiDB-lite"/>
    </source>
</evidence>
<keyword evidence="2" id="KW-0946">Virion</keyword>
<feature type="compositionally biased region" description="Basic and acidic residues" evidence="1">
    <location>
        <begin position="630"/>
        <end position="644"/>
    </location>
</feature>
<dbReference type="AlphaFoldDB" id="A0A6L2ZK30"/>
<dbReference type="GO" id="GO:0019028">
    <property type="term" value="C:viral capsid"/>
    <property type="evidence" value="ECO:0007669"/>
    <property type="project" value="UniProtKB-KW"/>
</dbReference>
<evidence type="ECO:0000313" key="2">
    <source>
        <dbReference type="EMBL" id="GFM95112.1"/>
    </source>
</evidence>